<evidence type="ECO:0000313" key="10">
    <source>
        <dbReference type="EMBL" id="CEM26923.1"/>
    </source>
</evidence>
<dbReference type="InterPro" id="IPR011009">
    <property type="entry name" value="Kinase-like_dom_sf"/>
</dbReference>
<feature type="compositionally biased region" description="Basic residues" evidence="8">
    <location>
        <begin position="576"/>
        <end position="586"/>
    </location>
</feature>
<comment type="cofactor">
    <cofactor evidence="7">
        <name>Mg(2+)</name>
        <dbReference type="ChEBI" id="CHEBI:18420"/>
    </cofactor>
</comment>
<dbReference type="PhylomeDB" id="A0A0G4GCQ0"/>
<evidence type="ECO:0000256" key="6">
    <source>
        <dbReference type="PROSITE-ProRule" id="PRU10141"/>
    </source>
</evidence>
<sequence>MRGGGSARGSTQTRRFPWFGKRQEEPRHFHIEEVHECVDEEENPSAFPRLSLPESTSNLMALNHHEAELESSSDIVSGGDMLLRAGGGRLTHHLPTLTLMEHHPWMDELETKTINGVDFIIDKRYDLLEVIGQGAYGVVVAARDTRTGEEVAIKKCEKAFEHVLFTKRALRELRTLRHLRHENVVQVKEVSLSGPFATFNDIYIVCNLNETDLGAIIKSMQELSNEHHQFFLYQILRGIKYIHSAGIIHRDLKPRNILVDSNCDLRICDFGLARVVFQNVDSYPVEMTEYVSTRWYRAPEVLCSWKDYDEAVDVWSIGCIFAELLGRKPLFNGRDTRDQLRQVIAVVGKPNARQLGAIENAKCREFIKNLPDAAPVPLRDLFPDAPELALDLLEKTLKFDPTERITVVDALAHPYLQTLHCSDDEPVRHHIEPSEFAFECNPTPAVLRKEIWREMLHYHTQLLPLSQTPIDLDSPDTDITPYSFQYPTPYHHAGAHVTAHTTSSCVKDAHTIGSHPHAASVVGCGQGGFPSPSCRSLSEGGVSPPGGRAVLIKKEDVIMDNGTLDIELDVSTPPHQHVHTPSHPHPHPGSLPPFPTPHTHTHPSQPHHHHQAHSSGLRPSKCYASIVDQEPSSTSESSDLSGGLGGGGGGGKMVIDEQGAVDGTRRRKREGSLL</sequence>
<dbReference type="InParanoid" id="A0A0G4GCQ0"/>
<proteinExistence type="inferred from homology"/>
<dbReference type="CDD" id="cd07834">
    <property type="entry name" value="STKc_MAPK"/>
    <property type="match status" value="1"/>
</dbReference>
<evidence type="ECO:0000256" key="7">
    <source>
        <dbReference type="RuleBase" id="RU361165"/>
    </source>
</evidence>
<reference evidence="10 11" key="1">
    <citation type="submission" date="2014-11" db="EMBL/GenBank/DDBJ databases">
        <authorList>
            <person name="Zhu J."/>
            <person name="Qi W."/>
            <person name="Song R."/>
        </authorList>
    </citation>
    <scope>NUCLEOTIDE SEQUENCE [LARGE SCALE GENOMIC DNA]</scope>
</reference>
<dbReference type="AlphaFoldDB" id="A0A0G4GCQ0"/>
<feature type="compositionally biased region" description="Low complexity" evidence="8">
    <location>
        <begin position="632"/>
        <end position="641"/>
    </location>
</feature>
<dbReference type="InterPro" id="IPR008271">
    <property type="entry name" value="Ser/Thr_kinase_AS"/>
</dbReference>
<feature type="region of interest" description="Disordered" evidence="8">
    <location>
        <begin position="1"/>
        <end position="21"/>
    </location>
</feature>
<organism evidence="10 11">
    <name type="scientific">Vitrella brassicaformis (strain CCMP3155)</name>
    <dbReference type="NCBI Taxonomy" id="1169540"/>
    <lineage>
        <taxon>Eukaryota</taxon>
        <taxon>Sar</taxon>
        <taxon>Alveolata</taxon>
        <taxon>Colpodellida</taxon>
        <taxon>Vitrellaceae</taxon>
        <taxon>Vitrella</taxon>
    </lineage>
</organism>
<feature type="binding site" evidence="6">
    <location>
        <position position="155"/>
    </location>
    <ligand>
        <name>ATP</name>
        <dbReference type="ChEBI" id="CHEBI:30616"/>
    </ligand>
</feature>
<dbReference type="EMBL" id="CDMY01000624">
    <property type="protein sequence ID" value="CEM26923.1"/>
    <property type="molecule type" value="Genomic_DNA"/>
</dbReference>
<dbReference type="FunFam" id="1.10.510.10:FF:000098">
    <property type="entry name" value="Mitogen-activated protein kinase 1"/>
    <property type="match status" value="1"/>
</dbReference>
<feature type="domain" description="Protein kinase" evidence="9">
    <location>
        <begin position="125"/>
        <end position="416"/>
    </location>
</feature>
<keyword evidence="11" id="KW-1185">Reference proteome</keyword>
<keyword evidence="4 7" id="KW-0418">Kinase</keyword>
<comment type="activity regulation">
    <text evidence="7">Activated by threonine and tyrosine phosphorylation.</text>
</comment>
<dbReference type="FunFam" id="3.30.200.20:FF:000046">
    <property type="entry name" value="Mitogen-activated protein kinase"/>
    <property type="match status" value="1"/>
</dbReference>
<name>A0A0G4GCQ0_VITBC</name>
<evidence type="ECO:0000256" key="1">
    <source>
        <dbReference type="ARBA" id="ARBA00022527"/>
    </source>
</evidence>
<dbReference type="VEuPathDB" id="CryptoDB:Vbra_22146"/>
<evidence type="ECO:0000256" key="8">
    <source>
        <dbReference type="SAM" id="MobiDB-lite"/>
    </source>
</evidence>
<dbReference type="OrthoDB" id="192887at2759"/>
<evidence type="ECO:0000256" key="3">
    <source>
        <dbReference type="ARBA" id="ARBA00022741"/>
    </source>
</evidence>
<dbReference type="GO" id="GO:0005524">
    <property type="term" value="F:ATP binding"/>
    <property type="evidence" value="ECO:0007669"/>
    <property type="project" value="UniProtKB-UniRule"/>
</dbReference>
<keyword evidence="7" id="KW-0460">Magnesium</keyword>
<dbReference type="PANTHER" id="PTHR24055">
    <property type="entry name" value="MITOGEN-ACTIVATED PROTEIN KINASE"/>
    <property type="match status" value="1"/>
</dbReference>
<evidence type="ECO:0000313" key="11">
    <source>
        <dbReference type="Proteomes" id="UP000041254"/>
    </source>
</evidence>
<dbReference type="InterPro" id="IPR000719">
    <property type="entry name" value="Prot_kinase_dom"/>
</dbReference>
<keyword evidence="3 6" id="KW-0547">Nucleotide-binding</keyword>
<keyword evidence="1 7" id="KW-0723">Serine/threonine-protein kinase</keyword>
<dbReference type="STRING" id="1169540.A0A0G4GCQ0"/>
<dbReference type="PROSITE" id="PS00108">
    <property type="entry name" value="PROTEIN_KINASE_ST"/>
    <property type="match status" value="1"/>
</dbReference>
<dbReference type="InterPro" id="IPR050117">
    <property type="entry name" value="MAPK"/>
</dbReference>
<dbReference type="EC" id="2.7.11.24" evidence="7"/>
<feature type="compositionally biased region" description="Gly residues" evidence="8">
    <location>
        <begin position="642"/>
        <end position="652"/>
    </location>
</feature>
<accession>A0A0G4GCQ0</accession>
<feature type="region of interest" description="Disordered" evidence="8">
    <location>
        <begin position="567"/>
        <end position="674"/>
    </location>
</feature>
<dbReference type="PROSITE" id="PS01351">
    <property type="entry name" value="MAPK"/>
    <property type="match status" value="1"/>
</dbReference>
<evidence type="ECO:0000259" key="9">
    <source>
        <dbReference type="PROSITE" id="PS50011"/>
    </source>
</evidence>
<dbReference type="Proteomes" id="UP000041254">
    <property type="component" value="Unassembled WGS sequence"/>
</dbReference>
<dbReference type="SMART" id="SM00220">
    <property type="entry name" value="S_TKc"/>
    <property type="match status" value="1"/>
</dbReference>
<dbReference type="GO" id="GO:0004707">
    <property type="term" value="F:MAP kinase activity"/>
    <property type="evidence" value="ECO:0007669"/>
    <property type="project" value="UniProtKB-EC"/>
</dbReference>
<evidence type="ECO:0000256" key="5">
    <source>
        <dbReference type="ARBA" id="ARBA00022840"/>
    </source>
</evidence>
<keyword evidence="5 6" id="KW-0067">ATP-binding</keyword>
<feature type="compositionally biased region" description="Basic residues" evidence="8">
    <location>
        <begin position="665"/>
        <end position="674"/>
    </location>
</feature>
<feature type="compositionally biased region" description="Basic residues" evidence="8">
    <location>
        <begin position="599"/>
        <end position="612"/>
    </location>
</feature>
<dbReference type="Gene3D" id="3.30.200.20">
    <property type="entry name" value="Phosphorylase Kinase, domain 1"/>
    <property type="match status" value="1"/>
</dbReference>
<comment type="similarity">
    <text evidence="7">Belongs to the protein kinase superfamily. Ser/Thr protein kinase family. MAP kinase subfamily.</text>
</comment>
<dbReference type="Pfam" id="PF00069">
    <property type="entry name" value="Pkinase"/>
    <property type="match status" value="1"/>
</dbReference>
<dbReference type="InterPro" id="IPR017441">
    <property type="entry name" value="Protein_kinase_ATP_BS"/>
</dbReference>
<gene>
    <name evidence="10" type="ORF">Vbra_22146</name>
</gene>
<feature type="compositionally biased region" description="Pro residues" evidence="8">
    <location>
        <begin position="587"/>
        <end position="596"/>
    </location>
</feature>
<comment type="catalytic activity">
    <reaction evidence="7">
        <text>L-threonyl-[protein] + ATP = O-phospho-L-threonyl-[protein] + ADP + H(+)</text>
        <dbReference type="Rhea" id="RHEA:46608"/>
        <dbReference type="Rhea" id="RHEA-COMP:11060"/>
        <dbReference type="Rhea" id="RHEA-COMP:11605"/>
        <dbReference type="ChEBI" id="CHEBI:15378"/>
        <dbReference type="ChEBI" id="CHEBI:30013"/>
        <dbReference type="ChEBI" id="CHEBI:30616"/>
        <dbReference type="ChEBI" id="CHEBI:61977"/>
        <dbReference type="ChEBI" id="CHEBI:456216"/>
        <dbReference type="EC" id="2.7.11.24"/>
    </reaction>
</comment>
<dbReference type="SUPFAM" id="SSF56112">
    <property type="entry name" value="Protein kinase-like (PK-like)"/>
    <property type="match status" value="1"/>
</dbReference>
<dbReference type="PROSITE" id="PS50011">
    <property type="entry name" value="PROTEIN_KINASE_DOM"/>
    <property type="match status" value="1"/>
</dbReference>
<evidence type="ECO:0000256" key="4">
    <source>
        <dbReference type="ARBA" id="ARBA00022777"/>
    </source>
</evidence>
<dbReference type="PROSITE" id="PS00107">
    <property type="entry name" value="PROTEIN_KINASE_ATP"/>
    <property type="match status" value="1"/>
</dbReference>
<keyword evidence="2 7" id="KW-0808">Transferase</keyword>
<protein>
    <recommendedName>
        <fullName evidence="7">Mitogen-activated protein kinase</fullName>
        <ecNumber evidence="7">2.7.11.24</ecNumber>
    </recommendedName>
</protein>
<evidence type="ECO:0000256" key="2">
    <source>
        <dbReference type="ARBA" id="ARBA00022679"/>
    </source>
</evidence>
<dbReference type="InterPro" id="IPR003527">
    <property type="entry name" value="MAP_kinase_CS"/>
</dbReference>
<dbReference type="Gene3D" id="1.10.510.10">
    <property type="entry name" value="Transferase(Phosphotransferase) domain 1"/>
    <property type="match status" value="1"/>
</dbReference>